<dbReference type="Pfam" id="PF00253">
    <property type="entry name" value="Ribosomal_S14"/>
    <property type="match status" value="1"/>
</dbReference>
<dbReference type="GO" id="GO:0019843">
    <property type="term" value="F:rRNA binding"/>
    <property type="evidence" value="ECO:0007669"/>
    <property type="project" value="UniProtKB-UniRule"/>
</dbReference>
<gene>
    <name evidence="6" type="primary">rpsN</name>
    <name evidence="7" type="ORF">LC0644_0979</name>
</gene>
<dbReference type="AlphaFoldDB" id="A0A0C9NWP5"/>
<dbReference type="InterPro" id="IPR023036">
    <property type="entry name" value="Ribosomal_uS14_bac/plastid"/>
</dbReference>
<evidence type="ECO:0000256" key="4">
    <source>
        <dbReference type="ARBA" id="ARBA00023274"/>
    </source>
</evidence>
<dbReference type="NCBIfam" id="NF006477">
    <property type="entry name" value="PRK08881.1"/>
    <property type="match status" value="1"/>
</dbReference>
<comment type="caution">
    <text evidence="7">The sequence shown here is derived from an EMBL/GenBank/DDBJ whole genome shotgun (WGS) entry which is preliminary data.</text>
</comment>
<keyword evidence="6" id="KW-0694">RNA-binding</keyword>
<sequence length="89" mass="10215">MAKKSKIAKEKKIEATIAKYAPLRAKYKAEHNYAALQALPRNASPVRAHSRDELDGRPHAYMRKFKMSRLNFRDLAHKGQIPGVRKASW</sequence>
<evidence type="ECO:0000256" key="2">
    <source>
        <dbReference type="ARBA" id="ARBA00022730"/>
    </source>
</evidence>
<dbReference type="GO" id="GO:0006412">
    <property type="term" value="P:translation"/>
    <property type="evidence" value="ECO:0007669"/>
    <property type="project" value="UniProtKB-UniRule"/>
</dbReference>
<dbReference type="RefSeq" id="WP_003564153.1">
    <property type="nucleotide sequence ID" value="NZ_BAYM01000077.1"/>
</dbReference>
<evidence type="ECO:0000313" key="7">
    <source>
        <dbReference type="EMBL" id="GAN36390.1"/>
    </source>
</evidence>
<evidence type="ECO:0000256" key="1">
    <source>
        <dbReference type="ARBA" id="ARBA00009083"/>
    </source>
</evidence>
<dbReference type="GO" id="GO:0015935">
    <property type="term" value="C:small ribosomal subunit"/>
    <property type="evidence" value="ECO:0007669"/>
    <property type="project" value="TreeGrafter"/>
</dbReference>
<dbReference type="Gene3D" id="4.10.830.10">
    <property type="entry name" value="30s Ribosomal Protein S14, Chain N"/>
    <property type="match status" value="1"/>
</dbReference>
<dbReference type="InterPro" id="IPR001209">
    <property type="entry name" value="Ribosomal_uS14"/>
</dbReference>
<keyword evidence="4 6" id="KW-0687">Ribonucleoprotein</keyword>
<keyword evidence="2 6" id="KW-0699">rRNA-binding</keyword>
<comment type="subunit">
    <text evidence="6">Part of the 30S ribosomal subunit. Contacts proteins S3 and S10.</text>
</comment>
<dbReference type="PANTHER" id="PTHR19836">
    <property type="entry name" value="30S RIBOSOMAL PROTEIN S14"/>
    <property type="match status" value="1"/>
</dbReference>
<protein>
    <recommendedName>
        <fullName evidence="5 6">Small ribosomal subunit protein uS14</fullName>
    </recommendedName>
</protein>
<dbReference type="PANTHER" id="PTHR19836:SF19">
    <property type="entry name" value="SMALL RIBOSOMAL SUBUNIT PROTEIN US14M"/>
    <property type="match status" value="1"/>
</dbReference>
<evidence type="ECO:0000313" key="8">
    <source>
        <dbReference type="Proteomes" id="UP000032552"/>
    </source>
</evidence>
<name>A0A0C9NWP5_LACPA</name>
<dbReference type="InterPro" id="IPR043140">
    <property type="entry name" value="Ribosomal_uS14_sf"/>
</dbReference>
<evidence type="ECO:0000256" key="3">
    <source>
        <dbReference type="ARBA" id="ARBA00022980"/>
    </source>
</evidence>
<dbReference type="GO" id="GO:0005737">
    <property type="term" value="C:cytoplasm"/>
    <property type="evidence" value="ECO:0007669"/>
    <property type="project" value="UniProtKB-ARBA"/>
</dbReference>
<evidence type="ECO:0000256" key="6">
    <source>
        <dbReference type="HAMAP-Rule" id="MF_00537"/>
    </source>
</evidence>
<dbReference type="SUPFAM" id="SSF57716">
    <property type="entry name" value="Glucocorticoid receptor-like (DNA-binding domain)"/>
    <property type="match status" value="1"/>
</dbReference>
<keyword evidence="3 6" id="KW-0689">Ribosomal protein</keyword>
<dbReference type="EMBL" id="BAYM01000077">
    <property type="protein sequence ID" value="GAN36390.1"/>
    <property type="molecule type" value="Genomic_DNA"/>
</dbReference>
<dbReference type="HAMAP" id="MF_00537">
    <property type="entry name" value="Ribosomal_uS14_1"/>
    <property type="match status" value="1"/>
</dbReference>
<evidence type="ECO:0000256" key="5">
    <source>
        <dbReference type="ARBA" id="ARBA00035167"/>
    </source>
</evidence>
<proteinExistence type="inferred from homology"/>
<dbReference type="GeneID" id="93268573"/>
<organism evidence="7 8">
    <name type="scientific">Lacticaseibacillus paracasei NRIC 0644</name>
    <dbReference type="NCBI Taxonomy" id="1435038"/>
    <lineage>
        <taxon>Bacteria</taxon>
        <taxon>Bacillati</taxon>
        <taxon>Bacillota</taxon>
        <taxon>Bacilli</taxon>
        <taxon>Lactobacillales</taxon>
        <taxon>Lactobacillaceae</taxon>
        <taxon>Lacticaseibacillus</taxon>
    </lineage>
</organism>
<dbReference type="GO" id="GO:0003735">
    <property type="term" value="F:structural constituent of ribosome"/>
    <property type="evidence" value="ECO:0007669"/>
    <property type="project" value="InterPro"/>
</dbReference>
<reference evidence="8" key="1">
    <citation type="submission" date="2014-05" db="EMBL/GenBank/DDBJ databases">
        <title>Whole genome sequencing of Lactobacillus casei NRIC0644.</title>
        <authorList>
            <person name="Atarashi H."/>
            <person name="Yoshida Y."/>
            <person name="Fujimura S."/>
            <person name="Tanaka N."/>
            <person name="Shiwa Y."/>
            <person name="Yoshikawa H."/>
            <person name="Okada S."/>
            <person name="Nakagawa J."/>
        </authorList>
    </citation>
    <scope>NUCLEOTIDE SEQUENCE [LARGE SCALE GENOMIC DNA]</scope>
    <source>
        <strain evidence="8">NRIC0644</strain>
    </source>
</reference>
<dbReference type="Proteomes" id="UP000032552">
    <property type="component" value="Unassembled WGS sequence"/>
</dbReference>
<comment type="similarity">
    <text evidence="1 6">Belongs to the universal ribosomal protein uS14 family.</text>
</comment>
<comment type="function">
    <text evidence="6">Binds 16S rRNA, required for the assembly of 30S particles and may also be responsible for determining the conformation of the 16S rRNA at the A site.</text>
</comment>
<accession>A0A0C9NWP5</accession>